<dbReference type="Proteomes" id="UP001302367">
    <property type="component" value="Chromosome 3"/>
</dbReference>
<keyword evidence="3" id="KW-1185">Reference proteome</keyword>
<dbReference type="RefSeq" id="XP_023457215.2">
    <property type="nucleotide sequence ID" value="XM_023594946.2"/>
</dbReference>
<dbReference type="SUPFAM" id="SSF81383">
    <property type="entry name" value="F-box domain"/>
    <property type="match status" value="1"/>
</dbReference>
<dbReference type="EMBL" id="CP134186">
    <property type="protein sequence ID" value="WPA99393.1"/>
    <property type="molecule type" value="Genomic_DNA"/>
</dbReference>
<dbReference type="InterPro" id="IPR036047">
    <property type="entry name" value="F-box-like_dom_sf"/>
</dbReference>
<dbReference type="SMART" id="SM00256">
    <property type="entry name" value="FBOX"/>
    <property type="match status" value="1"/>
</dbReference>
<gene>
    <name evidence="2" type="ORF">RHO25_004010</name>
</gene>
<dbReference type="CDD" id="cd09917">
    <property type="entry name" value="F-box_SF"/>
    <property type="match status" value="1"/>
</dbReference>
<dbReference type="InterPro" id="IPR001810">
    <property type="entry name" value="F-box_dom"/>
</dbReference>
<evidence type="ECO:0000313" key="2">
    <source>
        <dbReference type="EMBL" id="WPA99393.1"/>
    </source>
</evidence>
<evidence type="ECO:0000313" key="3">
    <source>
        <dbReference type="Proteomes" id="UP001302367"/>
    </source>
</evidence>
<reference evidence="2 3" key="1">
    <citation type="submission" date="2023-09" db="EMBL/GenBank/DDBJ databases">
        <title>Complete-Gapless Cercospora beticola genome.</title>
        <authorList>
            <person name="Wyatt N.A."/>
            <person name="Spanner R.E."/>
            <person name="Bolton M.D."/>
        </authorList>
    </citation>
    <scope>NUCLEOTIDE SEQUENCE [LARGE SCALE GENOMIC DNA]</scope>
    <source>
        <strain evidence="2">Cb09-40</strain>
    </source>
</reference>
<sequence>MASFSDKEPRPPSLASSSAQALADKDVFVPPEQIIDLPVEMQLRILSYLPAKEIQCFRSVSRHFRVMIDLKDNQALLIGPGIAQSMHRFDTFIKRYCEFPMESEDGGPDAYLDAVFDFISLRQIDIWDFALDEFSAFWFSRSLKLDPAALFDFGIELLTDHFWDVWRSALGIHPTVPADSMFNDIYGDKSKAMLTRIKTFVRGAHNGEFADPDAGIPAQHSIFTFTGIKQRDDEMKRLQHVLHVPVLPGISPYAYYNYDSPVYDSSSWAKERLEEAMERNEEIRGIERAALMEELYIA</sequence>
<proteinExistence type="predicted"/>
<feature type="domain" description="F-box" evidence="1">
    <location>
        <begin position="31"/>
        <end position="69"/>
    </location>
</feature>
<dbReference type="PROSITE" id="PS50181">
    <property type="entry name" value="FBOX"/>
    <property type="match status" value="1"/>
</dbReference>
<dbReference type="Pfam" id="PF00646">
    <property type="entry name" value="F-box"/>
    <property type="match status" value="1"/>
</dbReference>
<dbReference type="GeneID" id="35426083"/>
<evidence type="ECO:0000259" key="1">
    <source>
        <dbReference type="PROSITE" id="PS50181"/>
    </source>
</evidence>
<dbReference type="Gene3D" id="1.20.1280.50">
    <property type="match status" value="1"/>
</dbReference>
<organism evidence="2 3">
    <name type="scientific">Cercospora beticola</name>
    <name type="common">Sugarbeet leaf spot fungus</name>
    <dbReference type="NCBI Taxonomy" id="122368"/>
    <lineage>
        <taxon>Eukaryota</taxon>
        <taxon>Fungi</taxon>
        <taxon>Dikarya</taxon>
        <taxon>Ascomycota</taxon>
        <taxon>Pezizomycotina</taxon>
        <taxon>Dothideomycetes</taxon>
        <taxon>Dothideomycetidae</taxon>
        <taxon>Mycosphaerellales</taxon>
        <taxon>Mycosphaerellaceae</taxon>
        <taxon>Cercospora</taxon>
    </lineage>
</organism>
<protein>
    <recommendedName>
        <fullName evidence="1">F-box domain-containing protein</fullName>
    </recommendedName>
</protein>
<accession>A0ABZ0NIM6</accession>
<name>A0ABZ0NIM6_CERBT</name>